<evidence type="ECO:0000313" key="3">
    <source>
        <dbReference type="Proteomes" id="UP001597173"/>
    </source>
</evidence>
<dbReference type="EMBL" id="JBHTNF010000002">
    <property type="protein sequence ID" value="MFD1327666.1"/>
    <property type="molecule type" value="Genomic_DNA"/>
</dbReference>
<dbReference type="SUPFAM" id="SSF141371">
    <property type="entry name" value="PilZ domain-like"/>
    <property type="match status" value="1"/>
</dbReference>
<keyword evidence="3" id="KW-1185">Reference proteome</keyword>
<dbReference type="Pfam" id="PF07238">
    <property type="entry name" value="PilZ"/>
    <property type="match status" value="1"/>
</dbReference>
<sequence length="141" mass="15791">MELVDKRQSGGLYERKWERFKVNRQGMLLSVGLDLAVPKTRSCKLIDISQGGASFSVNTTIGLGTHYYLTIVGVFAKVGCAEIYRNDHRIGVQFIKEIDEELLHEIVRADYFTGGVAAKKKDAPPTYAKGLERPQFSLPRT</sequence>
<reference evidence="3" key="1">
    <citation type="journal article" date="2019" name="Int. J. Syst. Evol. Microbiol.">
        <title>The Global Catalogue of Microorganisms (GCM) 10K type strain sequencing project: providing services to taxonomists for standard genome sequencing and annotation.</title>
        <authorList>
            <consortium name="The Broad Institute Genomics Platform"/>
            <consortium name="The Broad Institute Genome Sequencing Center for Infectious Disease"/>
            <person name="Wu L."/>
            <person name="Ma J."/>
        </authorList>
    </citation>
    <scope>NUCLEOTIDE SEQUENCE [LARGE SCALE GENOMIC DNA]</scope>
    <source>
        <strain evidence="3">CCUG 55609</strain>
    </source>
</reference>
<dbReference type="InterPro" id="IPR009875">
    <property type="entry name" value="PilZ_domain"/>
</dbReference>
<organism evidence="2 3">
    <name type="scientific">Mycoplana ramosa</name>
    <name type="common">Mycoplana bullata</name>
    <dbReference type="NCBI Taxonomy" id="40837"/>
    <lineage>
        <taxon>Bacteria</taxon>
        <taxon>Pseudomonadati</taxon>
        <taxon>Pseudomonadota</taxon>
        <taxon>Alphaproteobacteria</taxon>
        <taxon>Hyphomicrobiales</taxon>
        <taxon>Rhizobiaceae</taxon>
        <taxon>Mycoplana</taxon>
    </lineage>
</organism>
<dbReference type="Proteomes" id="UP001597173">
    <property type="component" value="Unassembled WGS sequence"/>
</dbReference>
<evidence type="ECO:0000313" key="2">
    <source>
        <dbReference type="EMBL" id="MFD1327666.1"/>
    </source>
</evidence>
<proteinExistence type="predicted"/>
<comment type="caution">
    <text evidence="2">The sequence shown here is derived from an EMBL/GenBank/DDBJ whole genome shotgun (WGS) entry which is preliminary data.</text>
</comment>
<evidence type="ECO:0000259" key="1">
    <source>
        <dbReference type="Pfam" id="PF07238"/>
    </source>
</evidence>
<protein>
    <submittedName>
        <fullName evidence="2">PilZ domain-containing protein</fullName>
    </submittedName>
</protein>
<gene>
    <name evidence="2" type="ORF">ACFQ33_07140</name>
</gene>
<feature type="domain" description="PilZ" evidence="1">
    <location>
        <begin position="15"/>
        <end position="108"/>
    </location>
</feature>
<accession>A0ABW3YUG3</accession>
<dbReference type="Gene3D" id="2.40.10.220">
    <property type="entry name" value="predicted glycosyltransferase like domains"/>
    <property type="match status" value="1"/>
</dbReference>
<name>A0ABW3YUG3_MYCRA</name>